<dbReference type="RefSeq" id="WP_187587626.1">
    <property type="nucleotide sequence ID" value="NZ_JACLHY010000027.1"/>
</dbReference>
<evidence type="ECO:0000313" key="2">
    <source>
        <dbReference type="Proteomes" id="UP000618952"/>
    </source>
</evidence>
<accession>A0ABR7QSQ6</accession>
<dbReference type="SUPFAM" id="SSF53649">
    <property type="entry name" value="Alkaline phosphatase-like"/>
    <property type="match status" value="1"/>
</dbReference>
<gene>
    <name evidence="1" type="ORF">H4O18_19090</name>
</gene>
<reference evidence="1 2" key="1">
    <citation type="submission" date="2020-08" db="EMBL/GenBank/DDBJ databases">
        <title>Arenibacter gaetbuli sp. nov., isolated from a sand dune.</title>
        <authorList>
            <person name="Park S."/>
            <person name="Yoon J.-H."/>
        </authorList>
    </citation>
    <scope>NUCLEOTIDE SEQUENCE [LARGE SCALE GENOMIC DNA]</scope>
    <source>
        <strain evidence="1 2">BSSL-BM3</strain>
    </source>
</reference>
<name>A0ABR7QSQ6_9FLAO</name>
<protein>
    <submittedName>
        <fullName evidence="1">Uncharacterized protein</fullName>
    </submittedName>
</protein>
<sequence length="47" mass="5620">MELVRLDKNALWELYDLAKDRMEINNVANSNPEIVLEMKKEWEDLAE</sequence>
<dbReference type="EMBL" id="JACLHY010000027">
    <property type="protein sequence ID" value="MBC8770114.1"/>
    <property type="molecule type" value="Genomic_DNA"/>
</dbReference>
<comment type="caution">
    <text evidence="1">The sequence shown here is derived from an EMBL/GenBank/DDBJ whole genome shotgun (WGS) entry which is preliminary data.</text>
</comment>
<evidence type="ECO:0000313" key="1">
    <source>
        <dbReference type="EMBL" id="MBC8770114.1"/>
    </source>
</evidence>
<dbReference type="Proteomes" id="UP000618952">
    <property type="component" value="Unassembled WGS sequence"/>
</dbReference>
<keyword evidence="2" id="KW-1185">Reference proteome</keyword>
<organism evidence="1 2">
    <name type="scientific">Arenibacter arenosicollis</name>
    <dbReference type="NCBI Taxonomy" id="2762274"/>
    <lineage>
        <taxon>Bacteria</taxon>
        <taxon>Pseudomonadati</taxon>
        <taxon>Bacteroidota</taxon>
        <taxon>Flavobacteriia</taxon>
        <taxon>Flavobacteriales</taxon>
        <taxon>Flavobacteriaceae</taxon>
        <taxon>Arenibacter</taxon>
    </lineage>
</organism>
<dbReference type="InterPro" id="IPR017850">
    <property type="entry name" value="Alkaline_phosphatase_core_sf"/>
</dbReference>
<dbReference type="Gene3D" id="3.30.1120.10">
    <property type="match status" value="1"/>
</dbReference>
<proteinExistence type="predicted"/>